<feature type="coiled-coil region" evidence="1">
    <location>
        <begin position="156"/>
        <end position="214"/>
    </location>
</feature>
<dbReference type="AlphaFoldDB" id="A0A259TUY8"/>
<dbReference type="EMBL" id="MQWB01000011">
    <property type="protein sequence ID" value="OZC01358.1"/>
    <property type="molecule type" value="Genomic_DNA"/>
</dbReference>
<comment type="caution">
    <text evidence="2">The sequence shown here is derived from an EMBL/GenBank/DDBJ whole genome shotgun (WGS) entry which is preliminary data.</text>
</comment>
<dbReference type="RefSeq" id="WP_094551897.1">
    <property type="nucleotide sequence ID" value="NZ_MQWB01000011.1"/>
</dbReference>
<dbReference type="OrthoDB" id="1536932at2"/>
<dbReference type="Proteomes" id="UP000216446">
    <property type="component" value="Unassembled WGS sequence"/>
</dbReference>
<keyword evidence="1" id="KW-0175">Coiled coil</keyword>
<accession>A0A259TUY8</accession>
<name>A0A259TUY8_9BACT</name>
<organism evidence="2 3">
    <name type="scientific">Rubricoccus marinus</name>
    <dbReference type="NCBI Taxonomy" id="716817"/>
    <lineage>
        <taxon>Bacteria</taxon>
        <taxon>Pseudomonadati</taxon>
        <taxon>Rhodothermota</taxon>
        <taxon>Rhodothermia</taxon>
        <taxon>Rhodothermales</taxon>
        <taxon>Rubricoccaceae</taxon>
        <taxon>Rubricoccus</taxon>
    </lineage>
</organism>
<dbReference type="InParanoid" id="A0A259TUY8"/>
<keyword evidence="3" id="KW-1185">Reference proteome</keyword>
<evidence type="ECO:0000313" key="2">
    <source>
        <dbReference type="EMBL" id="OZC01358.1"/>
    </source>
</evidence>
<evidence type="ECO:0000313" key="3">
    <source>
        <dbReference type="Proteomes" id="UP000216446"/>
    </source>
</evidence>
<sequence length="307" mass="33830">MRRFTDELDDDHEDDHRAAAGPLRLAVVVLALAALALLPAPLATAQDLPGYGLDGMPQDDPLTALSILADTSDAGLRVERARLDLAQTELHAVTGWRRWRPAADFFVSMSTRGLAFPSISSQGYDPQYAAIARWPGDTWGVTLSWSMDQLLDRRPVNRARNAVEVAEARIDLYQARRAQQQARERERVIARAEREADERERDAEELRRADLAAQQLRIEAGFLAQRVEAQQELTRLAQMKYDQGDLDYEGLARQRLALLSAQHAQATNAARLATLDAGGGTDVALRDVAAPVETTTTPLASSTQSPE</sequence>
<gene>
    <name evidence="2" type="ORF">BSZ36_18130</name>
</gene>
<reference evidence="2 3" key="1">
    <citation type="submission" date="2016-11" db="EMBL/GenBank/DDBJ databases">
        <title>Study of marine rhodopsin-containing bacteria.</title>
        <authorList>
            <person name="Yoshizawa S."/>
            <person name="Kumagai Y."/>
            <person name="Kogure K."/>
        </authorList>
    </citation>
    <scope>NUCLEOTIDE SEQUENCE [LARGE SCALE GENOMIC DNA]</scope>
    <source>
        <strain evidence="2 3">SG-29</strain>
    </source>
</reference>
<protein>
    <submittedName>
        <fullName evidence="2">Uncharacterized protein</fullName>
    </submittedName>
</protein>
<evidence type="ECO:0000256" key="1">
    <source>
        <dbReference type="SAM" id="Coils"/>
    </source>
</evidence>
<proteinExistence type="predicted"/>